<sequence>MSIWPTEVTQCASSVIPVHKLTPERQAALLSEMNDMFLRRMHPTEIQQAAHKWARRQEIEVARPDTENGLVVVGFAGGGGSCEGIKRALGYAPHIAMNHNKVAMAMHAMNHPETLHYPEDIFSVDPVASTGGIPVLLGWFSPDCRDFSKAKGGTPVQKEIRGLAWVVLRWALAVRPRVLMMENVEEFRMWGPLIERAGKYYPDPDRRGETFQGFIGMLGSGIPADHPALKECCEFLDIDINSPDAGRLVAGLGYNVDHRERKAYMSGAPTIRKRLYIIARCDGRPVVWPEAKYGDPKSDAVKSGKLKPWRTAADCIDWTQPTRSILGRKKPLADNTLRRIVRGLQRYVIDNPEPYIVRIGQTGFGGDRLSYPTEQPLTTVTSKAEHLLLEPFAVKCNHTSNRTSYDCFRGQSLHDPLQTITQSHGFSVAAPVVVRQFGNSTGHPVDDPLGTVTAGGGGKSQLMSGVLVGAGGPKYSGKPRAVDMPMITLPATSHTALAAVNMVKHYGGNYDGPGLGVDEPFHTVTQVDHHALCSSHLVLLRGSCKDGRLSTEPAPTIMAAGQHIGHVQAFLQKYYGTETGGIDIDAPMHTIPTRDRFGLVEAQCDFEPLTDEQRYNAWCVARLVDEYSDLPNDSHLFPEPRRQYIRVGDYVIVDLCMRMLTPRELYNAQGFPPDYIIDRDPDGKRISQKDQVARCGNAVCPTEACDLVRANLPELCVLQMAA</sequence>
<dbReference type="EMBL" id="JBHLXG010000010">
    <property type="protein sequence ID" value="MFC0227434.1"/>
    <property type="molecule type" value="Genomic_DNA"/>
</dbReference>
<keyword evidence="1" id="KW-0808">Transferase</keyword>
<dbReference type="InterPro" id="IPR050390">
    <property type="entry name" value="C5-Methyltransferase"/>
</dbReference>
<keyword evidence="1" id="KW-0489">Methyltransferase</keyword>
<dbReference type="PANTHER" id="PTHR10629:SF52">
    <property type="entry name" value="DNA (CYTOSINE-5)-METHYLTRANSFERASE 1"/>
    <property type="match status" value="1"/>
</dbReference>
<dbReference type="GO" id="GO:0008168">
    <property type="term" value="F:methyltransferase activity"/>
    <property type="evidence" value="ECO:0007669"/>
    <property type="project" value="UniProtKB-KW"/>
</dbReference>
<gene>
    <name evidence="1" type="ORF">ACFFJ3_13100</name>
</gene>
<evidence type="ECO:0000313" key="1">
    <source>
        <dbReference type="EMBL" id="MFC0227434.1"/>
    </source>
</evidence>
<dbReference type="InterPro" id="IPR029063">
    <property type="entry name" value="SAM-dependent_MTases_sf"/>
</dbReference>
<accession>A0ABV6EEJ6</accession>
<dbReference type="Proteomes" id="UP001589792">
    <property type="component" value="Unassembled WGS sequence"/>
</dbReference>
<comment type="caution">
    <text evidence="1">The sequence shown here is derived from an EMBL/GenBank/DDBJ whole genome shotgun (WGS) entry which is preliminary data.</text>
</comment>
<dbReference type="RefSeq" id="WP_380675976.1">
    <property type="nucleotide sequence ID" value="NZ_CP173186.1"/>
</dbReference>
<organism evidence="1 2">
    <name type="scientific">Serratia aquatilis</name>
    <dbReference type="NCBI Taxonomy" id="1737515"/>
    <lineage>
        <taxon>Bacteria</taxon>
        <taxon>Pseudomonadati</taxon>
        <taxon>Pseudomonadota</taxon>
        <taxon>Gammaproteobacteria</taxon>
        <taxon>Enterobacterales</taxon>
        <taxon>Yersiniaceae</taxon>
        <taxon>Serratia</taxon>
    </lineage>
</organism>
<dbReference type="PANTHER" id="PTHR10629">
    <property type="entry name" value="CYTOSINE-SPECIFIC METHYLTRANSFERASE"/>
    <property type="match status" value="1"/>
</dbReference>
<dbReference type="Gene3D" id="3.40.50.150">
    <property type="entry name" value="Vaccinia Virus protein VP39"/>
    <property type="match status" value="1"/>
</dbReference>
<evidence type="ECO:0000313" key="2">
    <source>
        <dbReference type="Proteomes" id="UP001589792"/>
    </source>
</evidence>
<reference evidence="1 2" key="1">
    <citation type="submission" date="2024-09" db="EMBL/GenBank/DDBJ databases">
        <authorList>
            <person name="Sun Q."/>
            <person name="Mori K."/>
        </authorList>
    </citation>
    <scope>NUCLEOTIDE SEQUENCE [LARGE SCALE GENOMIC DNA]</scope>
    <source>
        <strain evidence="1 2">CCM 8626</strain>
    </source>
</reference>
<dbReference type="SUPFAM" id="SSF53335">
    <property type="entry name" value="S-adenosyl-L-methionine-dependent methyltransferases"/>
    <property type="match status" value="1"/>
</dbReference>
<dbReference type="Gene3D" id="3.90.120.10">
    <property type="entry name" value="DNA Methylase, subunit A, domain 2"/>
    <property type="match status" value="1"/>
</dbReference>
<dbReference type="GO" id="GO:0032259">
    <property type="term" value="P:methylation"/>
    <property type="evidence" value="ECO:0007669"/>
    <property type="project" value="UniProtKB-KW"/>
</dbReference>
<protein>
    <submittedName>
        <fullName evidence="1">DNA cytosine methyltransferase</fullName>
    </submittedName>
</protein>
<proteinExistence type="predicted"/>
<name>A0ABV6EEJ6_9GAMM</name>
<keyword evidence="2" id="KW-1185">Reference proteome</keyword>